<reference evidence="2" key="2">
    <citation type="journal article" date="2024" name="Plant">
        <title>Genomic evolution and insights into agronomic trait innovations of Sesamum species.</title>
        <authorList>
            <person name="Miao H."/>
            <person name="Wang L."/>
            <person name="Qu L."/>
            <person name="Liu H."/>
            <person name="Sun Y."/>
            <person name="Le M."/>
            <person name="Wang Q."/>
            <person name="Wei S."/>
            <person name="Zheng Y."/>
            <person name="Lin W."/>
            <person name="Duan Y."/>
            <person name="Cao H."/>
            <person name="Xiong S."/>
            <person name="Wang X."/>
            <person name="Wei L."/>
            <person name="Li C."/>
            <person name="Ma Q."/>
            <person name="Ju M."/>
            <person name="Zhao R."/>
            <person name="Li G."/>
            <person name="Mu C."/>
            <person name="Tian Q."/>
            <person name="Mei H."/>
            <person name="Zhang T."/>
            <person name="Gao T."/>
            <person name="Zhang H."/>
        </authorList>
    </citation>
    <scope>NUCLEOTIDE SEQUENCE</scope>
    <source>
        <strain evidence="2">3651</strain>
    </source>
</reference>
<evidence type="ECO:0000313" key="2">
    <source>
        <dbReference type="EMBL" id="KAK4435307.1"/>
    </source>
</evidence>
<protein>
    <recommendedName>
        <fullName evidence="1">PB1-like domain-containing protein</fullName>
    </recommendedName>
</protein>
<proteinExistence type="predicted"/>
<dbReference type="InterPro" id="IPR058594">
    <property type="entry name" value="PB1-like_dom_pln"/>
</dbReference>
<dbReference type="Proteomes" id="UP001293254">
    <property type="component" value="Unassembled WGS sequence"/>
</dbReference>
<evidence type="ECO:0000313" key="3">
    <source>
        <dbReference type="Proteomes" id="UP001293254"/>
    </source>
</evidence>
<dbReference type="EMBL" id="JACGWO010000002">
    <property type="protein sequence ID" value="KAK4435307.1"/>
    <property type="molecule type" value="Genomic_DNA"/>
</dbReference>
<reference evidence="2" key="1">
    <citation type="submission" date="2020-06" db="EMBL/GenBank/DDBJ databases">
        <authorList>
            <person name="Li T."/>
            <person name="Hu X."/>
            <person name="Zhang T."/>
            <person name="Song X."/>
            <person name="Zhang H."/>
            <person name="Dai N."/>
            <person name="Sheng W."/>
            <person name="Hou X."/>
            <person name="Wei L."/>
        </authorList>
    </citation>
    <scope>NUCLEOTIDE SEQUENCE</scope>
    <source>
        <strain evidence="2">3651</strain>
        <tissue evidence="2">Leaf</tissue>
    </source>
</reference>
<accession>A0AAE1YSE3</accession>
<gene>
    <name evidence="2" type="ORF">Salat_0694100</name>
</gene>
<dbReference type="Pfam" id="PF26130">
    <property type="entry name" value="PB1-like"/>
    <property type="match status" value="1"/>
</dbReference>
<sequence length="189" mass="21262">MSLRNTQLLEYPNPKYEKYGLERFVTIILYHGGELKHTPNAEFVGGSKSKFDFVDVDDMCIAYLNGLGEKLGYMGPKKFYRLESNMNKFTVISYQTDVLALCDGYSSKNRQFTLYWEANIDKLATQIGSSIPVTVDKDHKGKGVAIEGEDSPRFDDEDWAEVFKLVDSYGEGELDMGAGSGRECDEGVM</sequence>
<feature type="domain" description="PB1-like" evidence="1">
    <location>
        <begin position="23"/>
        <end position="117"/>
    </location>
</feature>
<dbReference type="AlphaFoldDB" id="A0AAE1YSE3"/>
<comment type="caution">
    <text evidence="2">The sequence shown here is derived from an EMBL/GenBank/DDBJ whole genome shotgun (WGS) entry which is preliminary data.</text>
</comment>
<organism evidence="2 3">
    <name type="scientific">Sesamum alatum</name>
    <dbReference type="NCBI Taxonomy" id="300844"/>
    <lineage>
        <taxon>Eukaryota</taxon>
        <taxon>Viridiplantae</taxon>
        <taxon>Streptophyta</taxon>
        <taxon>Embryophyta</taxon>
        <taxon>Tracheophyta</taxon>
        <taxon>Spermatophyta</taxon>
        <taxon>Magnoliopsida</taxon>
        <taxon>eudicotyledons</taxon>
        <taxon>Gunneridae</taxon>
        <taxon>Pentapetalae</taxon>
        <taxon>asterids</taxon>
        <taxon>lamiids</taxon>
        <taxon>Lamiales</taxon>
        <taxon>Pedaliaceae</taxon>
        <taxon>Sesamum</taxon>
    </lineage>
</organism>
<keyword evidence="3" id="KW-1185">Reference proteome</keyword>
<evidence type="ECO:0000259" key="1">
    <source>
        <dbReference type="Pfam" id="PF26130"/>
    </source>
</evidence>
<name>A0AAE1YSE3_9LAMI</name>